<dbReference type="PANTHER" id="PTHR23070">
    <property type="entry name" value="BCS1 AAA-TYPE ATPASE"/>
    <property type="match status" value="1"/>
</dbReference>
<feature type="region of interest" description="Disordered" evidence="1">
    <location>
        <begin position="336"/>
        <end position="409"/>
    </location>
</feature>
<feature type="compositionally biased region" description="Pro residues" evidence="1">
    <location>
        <begin position="385"/>
        <end position="396"/>
    </location>
</feature>
<reference evidence="2" key="1">
    <citation type="submission" date="2021-01" db="EMBL/GenBank/DDBJ databases">
        <authorList>
            <person name="Corre E."/>
            <person name="Pelletier E."/>
            <person name="Niang G."/>
            <person name="Scheremetjew M."/>
            <person name="Finn R."/>
            <person name="Kale V."/>
            <person name="Holt S."/>
            <person name="Cochrane G."/>
            <person name="Meng A."/>
            <person name="Brown T."/>
            <person name="Cohen L."/>
        </authorList>
    </citation>
    <scope>NUCLEOTIDE SEQUENCE</scope>
    <source>
        <strain evidence="2">379</strain>
    </source>
</reference>
<dbReference type="EMBL" id="HBIR01046873">
    <property type="protein sequence ID" value="CAE0581273.1"/>
    <property type="molecule type" value="Transcribed_RNA"/>
</dbReference>
<dbReference type="Gene3D" id="3.40.50.300">
    <property type="entry name" value="P-loop containing nucleotide triphosphate hydrolases"/>
    <property type="match status" value="1"/>
</dbReference>
<evidence type="ECO:0000256" key="1">
    <source>
        <dbReference type="SAM" id="MobiDB-lite"/>
    </source>
</evidence>
<dbReference type="AlphaFoldDB" id="A0A7S3TDT9"/>
<dbReference type="GO" id="GO:0005524">
    <property type="term" value="F:ATP binding"/>
    <property type="evidence" value="ECO:0007669"/>
    <property type="project" value="InterPro"/>
</dbReference>
<dbReference type="PROSITE" id="PS00674">
    <property type="entry name" value="AAA"/>
    <property type="match status" value="1"/>
</dbReference>
<accession>A0A7S3TDT9</accession>
<evidence type="ECO:0008006" key="3">
    <source>
        <dbReference type="Google" id="ProtNLM"/>
    </source>
</evidence>
<feature type="compositionally biased region" description="Low complexity" evidence="1">
    <location>
        <begin position="339"/>
        <end position="362"/>
    </location>
</feature>
<dbReference type="SUPFAM" id="SSF52540">
    <property type="entry name" value="P-loop containing nucleoside triphosphate hydrolases"/>
    <property type="match status" value="1"/>
</dbReference>
<gene>
    <name evidence="2" type="ORF">EHUX00137_LOCUS36621</name>
</gene>
<dbReference type="InterPro" id="IPR003960">
    <property type="entry name" value="ATPase_AAA_CS"/>
</dbReference>
<protein>
    <recommendedName>
        <fullName evidence="3">ATPase AAA-type core domain-containing protein</fullName>
    </recommendedName>
</protein>
<proteinExistence type="predicted"/>
<organism evidence="2">
    <name type="scientific">Emiliania huxleyi</name>
    <name type="common">Coccolithophore</name>
    <name type="synonym">Pontosphaera huxleyi</name>
    <dbReference type="NCBI Taxonomy" id="2903"/>
    <lineage>
        <taxon>Eukaryota</taxon>
        <taxon>Haptista</taxon>
        <taxon>Haptophyta</taxon>
        <taxon>Prymnesiophyceae</taxon>
        <taxon>Isochrysidales</taxon>
        <taxon>Noelaerhabdaceae</taxon>
        <taxon>Emiliania</taxon>
    </lineage>
</organism>
<dbReference type="GO" id="GO:0016887">
    <property type="term" value="F:ATP hydrolysis activity"/>
    <property type="evidence" value="ECO:0007669"/>
    <property type="project" value="InterPro"/>
</dbReference>
<name>A0A7S3TDT9_EMIHU</name>
<sequence length="563" mass="62868">MGSFGAEFSAINALRTGNIIIDLGVAMTVPAVLRTVFDAETLKRLKDYFLPKRQLLLHRAATRTISCVTKGWGQDQHNHLLQKAIKLYLTQHLQVVPPNAQVQLTAMDTPSHSRGRGRDEDPMQNQRLTWIAEEKEWVNVGESISFRQFKQLEQTAAQKQQAGDKPDQFLIFELSCGEQDGAERIDAFIRAALDWYKRELARLKDHRRWLYSMVSNDALKRRRPNDELPDFRYKRHALSDHKTFSSLFFPQKDSLLRLLADFERGTGKYAVAGFPQKVQTNTQLADIMYDLTLDVIGGEPSRRRTFSDLIFVIEDIDACSSIVHRRDGADRHELEGPYAEEGSWSPSEASSSASTAPTVSPSHRSATPSPLPRPPAAWELTAKYGPPPVPPPPGSGLPPLNMSLAPPPPLPPTMPPAGYHWPPVPPPTPDILNLAGLLDVLDGCVDTPGRMLIMTSNHPEALDPALIRPGRIDRCLLLGYLQLEEAAQMLAHYFSASVSDEQRARLDRSLRCRMTPATMEQLCAEHESIDSLLDELEQCAAGGREGYEGERAAKRLRRDGWAA</sequence>
<dbReference type="InterPro" id="IPR050747">
    <property type="entry name" value="Mitochondrial_chaperone_BCS1"/>
</dbReference>
<evidence type="ECO:0000313" key="2">
    <source>
        <dbReference type="EMBL" id="CAE0581273.1"/>
    </source>
</evidence>
<dbReference type="InterPro" id="IPR027417">
    <property type="entry name" value="P-loop_NTPase"/>
</dbReference>